<keyword evidence="3" id="KW-1185">Reference proteome</keyword>
<dbReference type="Gene3D" id="2.40.10.220">
    <property type="entry name" value="predicted glycosyltransferase like domains"/>
    <property type="match status" value="1"/>
</dbReference>
<feature type="domain" description="PilZ" evidence="1">
    <location>
        <begin position="100"/>
        <end position="198"/>
    </location>
</feature>
<reference evidence="2" key="1">
    <citation type="submission" date="2020-10" db="EMBL/GenBank/DDBJ databases">
        <title>Bacterium isolated from coastal waters sediment.</title>
        <authorList>
            <person name="Chen R.-J."/>
            <person name="Lu D.-C."/>
            <person name="Zhu K.-L."/>
            <person name="Du Z.-J."/>
        </authorList>
    </citation>
    <scope>NUCLEOTIDE SEQUENCE</scope>
    <source>
        <strain evidence="2">N1Y112</strain>
    </source>
</reference>
<dbReference type="SUPFAM" id="SSF141371">
    <property type="entry name" value="PilZ domain-like"/>
    <property type="match status" value="1"/>
</dbReference>
<evidence type="ECO:0000313" key="3">
    <source>
        <dbReference type="Proteomes" id="UP000640333"/>
    </source>
</evidence>
<protein>
    <submittedName>
        <fullName evidence="2">PilZ domain-containing protein</fullName>
    </submittedName>
</protein>
<dbReference type="Pfam" id="PF07238">
    <property type="entry name" value="PilZ"/>
    <property type="match status" value="1"/>
</dbReference>
<dbReference type="AlphaFoldDB" id="A0A8J7FD33"/>
<comment type="caution">
    <text evidence="2">The sequence shown here is derived from an EMBL/GenBank/DDBJ whole genome shotgun (WGS) entry which is preliminary data.</text>
</comment>
<dbReference type="GO" id="GO:0035438">
    <property type="term" value="F:cyclic-di-GMP binding"/>
    <property type="evidence" value="ECO:0007669"/>
    <property type="project" value="InterPro"/>
</dbReference>
<sequence>MQVLSRDGKLKFLSPLVEAVGDVLVVDRLPSVSDMPEDQSSPRDIAALRNTYFKFNQTLLIRTIDRGVVYSCETRVLEVSEQRARLQVYTAPREIYRQYQRHEHRFSCALCAYLHGHCASADGKISDISSCGCQLTLSDDTTIAEVRDLQIHDKPLNFEVLFPHDDSYRQLQGKVVSLINDDEHHQVRVGVEFRSGAESVAEYINLLRLY</sequence>
<proteinExistence type="predicted"/>
<gene>
    <name evidence="2" type="ORF">IOQ59_09415</name>
</gene>
<accession>A0A8J7FD33</accession>
<name>A0A8J7FD33_9GAMM</name>
<evidence type="ECO:0000259" key="1">
    <source>
        <dbReference type="Pfam" id="PF07238"/>
    </source>
</evidence>
<evidence type="ECO:0000313" key="2">
    <source>
        <dbReference type="EMBL" id="MBE9397476.1"/>
    </source>
</evidence>
<organism evidence="2 3">
    <name type="scientific">Pontibacterium sinense</name>
    <dbReference type="NCBI Taxonomy" id="2781979"/>
    <lineage>
        <taxon>Bacteria</taxon>
        <taxon>Pseudomonadati</taxon>
        <taxon>Pseudomonadota</taxon>
        <taxon>Gammaproteobacteria</taxon>
        <taxon>Oceanospirillales</taxon>
        <taxon>Oceanospirillaceae</taxon>
        <taxon>Pontibacterium</taxon>
    </lineage>
</organism>
<dbReference type="EMBL" id="JADEYS010000008">
    <property type="protein sequence ID" value="MBE9397476.1"/>
    <property type="molecule type" value="Genomic_DNA"/>
</dbReference>
<dbReference type="InterPro" id="IPR009875">
    <property type="entry name" value="PilZ_domain"/>
</dbReference>
<dbReference type="RefSeq" id="WP_193953033.1">
    <property type="nucleotide sequence ID" value="NZ_JADEYS010000008.1"/>
</dbReference>
<dbReference type="Proteomes" id="UP000640333">
    <property type="component" value="Unassembled WGS sequence"/>
</dbReference>